<dbReference type="GO" id="GO:0016805">
    <property type="term" value="F:dipeptidase activity"/>
    <property type="evidence" value="ECO:0007669"/>
    <property type="project" value="UniProtKB-KW"/>
</dbReference>
<dbReference type="PANTHER" id="PTHR12994">
    <property type="entry name" value="SECERNIN"/>
    <property type="match status" value="1"/>
</dbReference>
<dbReference type="AlphaFoldDB" id="A0A1M4WHA5"/>
<dbReference type="OrthoDB" id="9764088at2"/>
<evidence type="ECO:0000313" key="4">
    <source>
        <dbReference type="Proteomes" id="UP000184404"/>
    </source>
</evidence>
<organism evidence="3 4">
    <name type="scientific">Schwartzia succinivorans DSM 10502</name>
    <dbReference type="NCBI Taxonomy" id="1123243"/>
    <lineage>
        <taxon>Bacteria</taxon>
        <taxon>Bacillati</taxon>
        <taxon>Bacillota</taxon>
        <taxon>Negativicutes</taxon>
        <taxon>Selenomonadales</taxon>
        <taxon>Selenomonadaceae</taxon>
        <taxon>Schwartzia</taxon>
    </lineage>
</organism>
<name>A0A1M4WHA5_9FIRM</name>
<dbReference type="EC" id="3.4.-.-" evidence="1"/>
<accession>A0A1M4WHA5</accession>
<proteinExistence type="inferred from homology"/>
<protein>
    <recommendedName>
        <fullName evidence="1">Dipeptidase</fullName>
        <ecNumber evidence="1">3.4.-.-</ecNumber>
    </recommendedName>
</protein>
<dbReference type="PANTHER" id="PTHR12994:SF17">
    <property type="entry name" value="LD30995P"/>
    <property type="match status" value="1"/>
</dbReference>
<dbReference type="InterPro" id="IPR005322">
    <property type="entry name" value="Peptidase_C69"/>
</dbReference>
<gene>
    <name evidence="3" type="ORF">SAMN02745190_01231</name>
</gene>
<feature type="chain" id="PRO_5038633512" description="Dipeptidase" evidence="2">
    <location>
        <begin position="22"/>
        <end position="526"/>
    </location>
</feature>
<feature type="signal peptide" evidence="2">
    <location>
        <begin position="1"/>
        <end position="21"/>
    </location>
</feature>
<evidence type="ECO:0000256" key="1">
    <source>
        <dbReference type="RuleBase" id="RU364089"/>
    </source>
</evidence>
<comment type="similarity">
    <text evidence="1">Belongs to the peptidase C69 family.</text>
</comment>
<keyword evidence="1" id="KW-0645">Protease</keyword>
<dbReference type="GO" id="GO:0006508">
    <property type="term" value="P:proteolysis"/>
    <property type="evidence" value="ECO:0007669"/>
    <property type="project" value="UniProtKB-KW"/>
</dbReference>
<evidence type="ECO:0000256" key="2">
    <source>
        <dbReference type="SAM" id="SignalP"/>
    </source>
</evidence>
<dbReference type="Gene3D" id="3.60.60.10">
    <property type="entry name" value="Penicillin V Acylase, Chain A"/>
    <property type="match status" value="1"/>
</dbReference>
<dbReference type="STRING" id="1123243.SAMN02745190_01231"/>
<keyword evidence="4" id="KW-1185">Reference proteome</keyword>
<comment type="catalytic activity">
    <reaction evidence="1">
        <text>an L-aminoacyl-L-amino acid + H2O = 2 an L-alpha-amino acid</text>
        <dbReference type="Rhea" id="RHEA:48940"/>
        <dbReference type="ChEBI" id="CHEBI:15377"/>
        <dbReference type="ChEBI" id="CHEBI:59869"/>
        <dbReference type="ChEBI" id="CHEBI:77460"/>
    </reaction>
</comment>
<keyword evidence="2" id="KW-0732">Signal</keyword>
<evidence type="ECO:0000313" key="3">
    <source>
        <dbReference type="EMBL" id="SHE80594.1"/>
    </source>
</evidence>
<dbReference type="Pfam" id="PF03577">
    <property type="entry name" value="Peptidase_C69"/>
    <property type="match status" value="1"/>
</dbReference>
<sequence length="526" mass="59090">MLKKLALGLMMFLLLGECSEACSVIVVTKGASEDGSVMVSHSNDGYDGEVNLAYVPSKDHPAGSMRPVYASAAALGAMPEYNTYDQPNLVAPERSADYDFPDRSRTRAIGYIPEVGHTYAYLDADYGIVNEHGLMMGECTDMSAHLPEVPFKKGGGIFYASELSRVALERCRTAREAVELMGALIDEYGLWGSGETLAVADREEAWVFEMQMSPTGKGGFWIAEKIPDGDFFIAASQFRIRGIREGDSNQIFNPNLPQMLKDAGWAAYDEEGRVDWVKSLQSQEFYHPYYSKRRVWRGMSLVAPSKKLPSRVGGWDEKTYPFSVRPDKKLNVEDVARIYRDYYQGTEFDKTKTTLAGMYGSPYHYASEIGERPFLSSNTSYTHISQVSDALPSPVVWMSMNTPYENPFVPFAVSEVPKEYRALRDTYDSTKMYWTSNEVMALTQGYFNIMSPIVRDAVERSEANSVRLINASAVFSKEQFADALRGNALKIFEDWKELSRRLMMKFNAAAGVKYERLPAADTPKKY</sequence>
<dbReference type="Proteomes" id="UP000184404">
    <property type="component" value="Unassembled WGS sequence"/>
</dbReference>
<reference evidence="3 4" key="1">
    <citation type="submission" date="2016-11" db="EMBL/GenBank/DDBJ databases">
        <authorList>
            <person name="Jaros S."/>
            <person name="Januszkiewicz K."/>
            <person name="Wedrychowicz H."/>
        </authorList>
    </citation>
    <scope>NUCLEOTIDE SEQUENCE [LARGE SCALE GENOMIC DNA]</scope>
    <source>
        <strain evidence="3 4">DSM 10502</strain>
    </source>
</reference>
<dbReference type="RefSeq" id="WP_072935301.1">
    <property type="nucleotide sequence ID" value="NZ_FQUG01000004.1"/>
</dbReference>
<keyword evidence="1" id="KW-0224">Dipeptidase</keyword>
<dbReference type="GO" id="GO:0070004">
    <property type="term" value="F:cysteine-type exopeptidase activity"/>
    <property type="evidence" value="ECO:0007669"/>
    <property type="project" value="InterPro"/>
</dbReference>
<dbReference type="EMBL" id="FQUG01000004">
    <property type="protein sequence ID" value="SHE80594.1"/>
    <property type="molecule type" value="Genomic_DNA"/>
</dbReference>
<keyword evidence="1" id="KW-0378">Hydrolase</keyword>